<comment type="caution">
    <text evidence="2">The sequence shown here is derived from an EMBL/GenBank/DDBJ whole genome shotgun (WGS) entry which is preliminary data.</text>
</comment>
<evidence type="ECO:0000256" key="1">
    <source>
        <dbReference type="SAM" id="MobiDB-lite"/>
    </source>
</evidence>
<gene>
    <name evidence="2" type="ORF">QN277_017332</name>
</gene>
<evidence type="ECO:0000313" key="3">
    <source>
        <dbReference type="Proteomes" id="UP001293593"/>
    </source>
</evidence>
<protein>
    <submittedName>
        <fullName evidence="2">Uncharacterized protein</fullName>
    </submittedName>
</protein>
<name>A0AAE1KHQ9_9FABA</name>
<keyword evidence="3" id="KW-1185">Reference proteome</keyword>
<dbReference type="AlphaFoldDB" id="A0AAE1KHQ9"/>
<feature type="region of interest" description="Disordered" evidence="1">
    <location>
        <begin position="1"/>
        <end position="69"/>
    </location>
</feature>
<sequence length="83" mass="8756">MSSSSDDNPPSPKRQKAENGGPSEKPKPAVENSKEVSTPEPAADPRECDAQIVGDGIGDGLTSGKGDAGRLSWWCCRSLMVHF</sequence>
<dbReference type="Proteomes" id="UP001293593">
    <property type="component" value="Unassembled WGS sequence"/>
</dbReference>
<feature type="compositionally biased region" description="Basic and acidic residues" evidence="1">
    <location>
        <begin position="24"/>
        <end position="34"/>
    </location>
</feature>
<accession>A0AAE1KHQ9</accession>
<dbReference type="EMBL" id="JAWXYG010000004">
    <property type="protein sequence ID" value="KAK4274040.1"/>
    <property type="molecule type" value="Genomic_DNA"/>
</dbReference>
<evidence type="ECO:0000313" key="2">
    <source>
        <dbReference type="EMBL" id="KAK4274040.1"/>
    </source>
</evidence>
<reference evidence="2" key="1">
    <citation type="submission" date="2023-10" db="EMBL/GenBank/DDBJ databases">
        <title>Chromosome-level genome of the transformable northern wattle, Acacia crassicarpa.</title>
        <authorList>
            <person name="Massaro I."/>
            <person name="Sinha N.R."/>
            <person name="Poethig S."/>
            <person name="Leichty A.R."/>
        </authorList>
    </citation>
    <scope>NUCLEOTIDE SEQUENCE</scope>
    <source>
        <strain evidence="2">Acra3RX</strain>
        <tissue evidence="2">Leaf</tissue>
    </source>
</reference>
<organism evidence="2 3">
    <name type="scientific">Acacia crassicarpa</name>
    <name type="common">northern wattle</name>
    <dbReference type="NCBI Taxonomy" id="499986"/>
    <lineage>
        <taxon>Eukaryota</taxon>
        <taxon>Viridiplantae</taxon>
        <taxon>Streptophyta</taxon>
        <taxon>Embryophyta</taxon>
        <taxon>Tracheophyta</taxon>
        <taxon>Spermatophyta</taxon>
        <taxon>Magnoliopsida</taxon>
        <taxon>eudicotyledons</taxon>
        <taxon>Gunneridae</taxon>
        <taxon>Pentapetalae</taxon>
        <taxon>rosids</taxon>
        <taxon>fabids</taxon>
        <taxon>Fabales</taxon>
        <taxon>Fabaceae</taxon>
        <taxon>Caesalpinioideae</taxon>
        <taxon>mimosoid clade</taxon>
        <taxon>Acacieae</taxon>
        <taxon>Acacia</taxon>
    </lineage>
</organism>
<proteinExistence type="predicted"/>